<gene>
    <name evidence="1" type="ORF">M9H77_02026</name>
</gene>
<keyword evidence="2" id="KW-1185">Reference proteome</keyword>
<accession>A0ACC0C7C4</accession>
<organism evidence="1 2">
    <name type="scientific">Catharanthus roseus</name>
    <name type="common">Madagascar periwinkle</name>
    <name type="synonym">Vinca rosea</name>
    <dbReference type="NCBI Taxonomy" id="4058"/>
    <lineage>
        <taxon>Eukaryota</taxon>
        <taxon>Viridiplantae</taxon>
        <taxon>Streptophyta</taxon>
        <taxon>Embryophyta</taxon>
        <taxon>Tracheophyta</taxon>
        <taxon>Spermatophyta</taxon>
        <taxon>Magnoliopsida</taxon>
        <taxon>eudicotyledons</taxon>
        <taxon>Gunneridae</taxon>
        <taxon>Pentapetalae</taxon>
        <taxon>asterids</taxon>
        <taxon>lamiids</taxon>
        <taxon>Gentianales</taxon>
        <taxon>Apocynaceae</taxon>
        <taxon>Rauvolfioideae</taxon>
        <taxon>Vinceae</taxon>
        <taxon>Catharanthinae</taxon>
        <taxon>Catharanthus</taxon>
    </lineage>
</organism>
<evidence type="ECO:0000313" key="1">
    <source>
        <dbReference type="EMBL" id="KAI5680799.1"/>
    </source>
</evidence>
<sequence>MHYSSKRSWVPVLRNVDAVKDMNWPKYGVHELIAGIRKTVMEKQSSVRGCVGLLAILYIDKFSPIGERVTPSEKRSIPRVLDWTQKNVNMRVSKLKGLDMYIGQEVDIVDAVVYVDDAVMTALHKRLDGIAMVLNELKKDIVA</sequence>
<evidence type="ECO:0000313" key="2">
    <source>
        <dbReference type="Proteomes" id="UP001060085"/>
    </source>
</evidence>
<dbReference type="Proteomes" id="UP001060085">
    <property type="component" value="Linkage Group LG01"/>
</dbReference>
<name>A0ACC0C7C4_CATRO</name>
<proteinExistence type="predicted"/>
<protein>
    <submittedName>
        <fullName evidence="1">Uncharacterized protein</fullName>
    </submittedName>
</protein>
<dbReference type="EMBL" id="CM044701">
    <property type="protein sequence ID" value="KAI5680799.1"/>
    <property type="molecule type" value="Genomic_DNA"/>
</dbReference>
<reference evidence="2" key="1">
    <citation type="journal article" date="2023" name="Nat. Plants">
        <title>Single-cell RNA sequencing provides a high-resolution roadmap for understanding the multicellular compartmentation of specialized metabolism.</title>
        <authorList>
            <person name="Sun S."/>
            <person name="Shen X."/>
            <person name="Li Y."/>
            <person name="Li Y."/>
            <person name="Wang S."/>
            <person name="Li R."/>
            <person name="Zhang H."/>
            <person name="Shen G."/>
            <person name="Guo B."/>
            <person name="Wei J."/>
            <person name="Xu J."/>
            <person name="St-Pierre B."/>
            <person name="Chen S."/>
            <person name="Sun C."/>
        </authorList>
    </citation>
    <scope>NUCLEOTIDE SEQUENCE [LARGE SCALE GENOMIC DNA]</scope>
</reference>
<comment type="caution">
    <text evidence="1">The sequence shown here is derived from an EMBL/GenBank/DDBJ whole genome shotgun (WGS) entry which is preliminary data.</text>
</comment>